<dbReference type="PRINTS" id="PR00413">
    <property type="entry name" value="HADHALOGNASE"/>
</dbReference>
<protein>
    <submittedName>
        <fullName evidence="1">GMP/IMP nucleotidase YrfG</fullName>
    </submittedName>
</protein>
<dbReference type="AlphaFoldDB" id="A0A3B0YZT1"/>
<reference evidence="1" key="1">
    <citation type="submission" date="2018-06" db="EMBL/GenBank/DDBJ databases">
        <authorList>
            <person name="Zhirakovskaya E."/>
        </authorList>
    </citation>
    <scope>NUCLEOTIDE SEQUENCE</scope>
</reference>
<dbReference type="InterPro" id="IPR023214">
    <property type="entry name" value="HAD_sf"/>
</dbReference>
<dbReference type="InterPro" id="IPR006439">
    <property type="entry name" value="HAD-SF_hydro_IA"/>
</dbReference>
<dbReference type="Pfam" id="PF00702">
    <property type="entry name" value="Hydrolase"/>
    <property type="match status" value="1"/>
</dbReference>
<dbReference type="Gene3D" id="3.40.50.1000">
    <property type="entry name" value="HAD superfamily/HAD-like"/>
    <property type="match status" value="1"/>
</dbReference>
<dbReference type="SFLD" id="SFLDG01129">
    <property type="entry name" value="C1.5:_HAD__Beta-PGM__Phosphata"/>
    <property type="match status" value="1"/>
</dbReference>
<dbReference type="NCBIfam" id="NF011564">
    <property type="entry name" value="PRK14988.1"/>
    <property type="match status" value="1"/>
</dbReference>
<dbReference type="EMBL" id="UOFQ01000045">
    <property type="protein sequence ID" value="VAW86565.1"/>
    <property type="molecule type" value="Genomic_DNA"/>
</dbReference>
<dbReference type="SFLD" id="SFLDS00003">
    <property type="entry name" value="Haloacid_Dehalogenase"/>
    <property type="match status" value="1"/>
</dbReference>
<proteinExistence type="predicted"/>
<accession>A0A3B0YZT1</accession>
<evidence type="ECO:0000313" key="1">
    <source>
        <dbReference type="EMBL" id="VAW86565.1"/>
    </source>
</evidence>
<gene>
    <name evidence="1" type="ORF">MNBD_GAMMA17-216</name>
</gene>
<dbReference type="PANTHER" id="PTHR43611">
    <property type="entry name" value="ALPHA-D-GLUCOSE 1-PHOSPHATE PHOSPHATASE"/>
    <property type="match status" value="1"/>
</dbReference>
<dbReference type="PANTHER" id="PTHR43611:SF3">
    <property type="entry name" value="FLAVIN MONONUCLEOTIDE HYDROLASE 1, CHLOROPLATIC"/>
    <property type="match status" value="1"/>
</dbReference>
<dbReference type="NCBIfam" id="TIGR01509">
    <property type="entry name" value="HAD-SF-IA-v3"/>
    <property type="match status" value="1"/>
</dbReference>
<dbReference type="InterPro" id="IPR036412">
    <property type="entry name" value="HAD-like_sf"/>
</dbReference>
<dbReference type="SUPFAM" id="SSF56784">
    <property type="entry name" value="HAD-like"/>
    <property type="match status" value="1"/>
</dbReference>
<name>A0A3B0YZT1_9ZZZZ</name>
<sequence length="218" mass="25223">MVNWNDIQNVLLDMDGTLLDLHFDNYFWREHLPTRFAEKHNIELSEAKSSLFSRFERVEGTMQWYCLDYWSEELEMDIVFLKEEVTHLIAVHPHVIDFLRAMRRSGKHIALVTNAHQNSLTLKMKHTSIGEYLDAVISSHSIGLPKEDPTFWLKLQKQLPFKVESSLLIDDNTSVLRAAKCFGIAHLLAVKNPDSKQPPCDHGEFEAIQSFLDITPPH</sequence>
<organism evidence="1">
    <name type="scientific">hydrothermal vent metagenome</name>
    <dbReference type="NCBI Taxonomy" id="652676"/>
    <lineage>
        <taxon>unclassified sequences</taxon>
        <taxon>metagenomes</taxon>
        <taxon>ecological metagenomes</taxon>
    </lineage>
</organism>